<accession>A0A2C6KHK1</accession>
<feature type="compositionally biased region" description="Basic residues" evidence="2">
    <location>
        <begin position="359"/>
        <end position="368"/>
    </location>
</feature>
<feature type="compositionally biased region" description="Polar residues" evidence="2">
    <location>
        <begin position="952"/>
        <end position="965"/>
    </location>
</feature>
<feature type="compositionally biased region" description="Basic and acidic residues" evidence="2">
    <location>
        <begin position="710"/>
        <end position="723"/>
    </location>
</feature>
<feature type="transmembrane region" description="Helical" evidence="3">
    <location>
        <begin position="215"/>
        <end position="240"/>
    </location>
</feature>
<feature type="compositionally biased region" description="Basic and acidic residues" evidence="2">
    <location>
        <begin position="920"/>
        <end position="942"/>
    </location>
</feature>
<feature type="compositionally biased region" description="Basic and acidic residues" evidence="2">
    <location>
        <begin position="881"/>
        <end position="892"/>
    </location>
</feature>
<feature type="transmembrane region" description="Helical" evidence="3">
    <location>
        <begin position="145"/>
        <end position="165"/>
    </location>
</feature>
<feature type="compositionally biased region" description="Basic and acidic residues" evidence="2">
    <location>
        <begin position="636"/>
        <end position="664"/>
    </location>
</feature>
<dbReference type="SUPFAM" id="SSF57850">
    <property type="entry name" value="RING/U-box"/>
    <property type="match status" value="1"/>
</dbReference>
<dbReference type="Gene3D" id="3.30.40.10">
    <property type="entry name" value="Zinc/RING finger domain, C3HC4 (zinc finger)"/>
    <property type="match status" value="1"/>
</dbReference>
<evidence type="ECO:0000256" key="2">
    <source>
        <dbReference type="SAM" id="MobiDB-lite"/>
    </source>
</evidence>
<feature type="transmembrane region" description="Helical" evidence="3">
    <location>
        <begin position="54"/>
        <end position="74"/>
    </location>
</feature>
<dbReference type="InterPro" id="IPR001841">
    <property type="entry name" value="Znf_RING"/>
</dbReference>
<reference evidence="5 6" key="1">
    <citation type="journal article" date="2017" name="Int. J. Parasitol.">
        <title>The genome of the protozoan parasite Cystoisospora suis and a reverse vaccinology approach to identify vaccine candidates.</title>
        <authorList>
            <person name="Palmieri N."/>
            <person name="Shrestha A."/>
            <person name="Ruttkowski B."/>
            <person name="Beck T."/>
            <person name="Vogl C."/>
            <person name="Tomley F."/>
            <person name="Blake D.P."/>
            <person name="Joachim A."/>
        </authorList>
    </citation>
    <scope>NUCLEOTIDE SEQUENCE [LARGE SCALE GENOMIC DNA]</scope>
    <source>
        <strain evidence="5 6">Wien I</strain>
    </source>
</reference>
<feature type="transmembrane region" description="Helical" evidence="3">
    <location>
        <begin position="94"/>
        <end position="114"/>
    </location>
</feature>
<feature type="region of interest" description="Disordered" evidence="2">
    <location>
        <begin position="522"/>
        <end position="561"/>
    </location>
</feature>
<feature type="compositionally biased region" description="Basic and acidic residues" evidence="2">
    <location>
        <begin position="771"/>
        <end position="850"/>
    </location>
</feature>
<evidence type="ECO:0000256" key="1">
    <source>
        <dbReference type="PROSITE-ProRule" id="PRU00175"/>
    </source>
</evidence>
<sequence length="1280" mass="145728">MYRPSLLLPSDEYRGVDTWRIGWMCCGVLCESSIALLMSISAWVYSILEVEKDIWGTLLLPLMIFDFCVFCLGLRRLCLGYSWLLRSEIYIRLLLLYSFLFRFMTACCIILVLLEILPVSVLLIPSCFGYIGGCYLNTKAKDRYTWFRLHVWDLTVLAVCLNIFFTQEDYFQLFPRRSSSLLWPVYILCISLVGLSLLMWYILHTDATLRHDTLLRLAVSLLLHLSISLLLASLFLGRYLDEKYFLLSPRHSYDSSSERQHLHQTETVDSDLSSSLSAGASSSFSSSSFSLLKNISSSSQSLINTDTTPPLLPSLMDFLLDKKTSTPFSNDQQALKDLHGQTKTGGAWNSNSTADSSLHRRRDMRHHPSSFLRFSPPEETRNITDTFLGRKRSYYHNDIFLTPWMRTNSSSLANVSLDQGHFYPSLNMTFPSISSFMRAFNLTRWNAELQGVEGEQEERKRIRGVGEGGEHKDDMMGVLPTHHIISPTYWAVPLIFALILLQLLSGSVVIFLMASHTYMTSTPPPSSPLFVSQRDSRQEEGSATTSTSQRGQGSGRQSTDEERILLWDERREEEYREQQQAFPPLSKDMRVTLERVGHHFYRLLINCPSSASYQDKDDSHVNKNQERISPHLFRTKEGELGARREEARAKETEGRDNRSVEKKPRLSIHRASTSAGLNEVDGRVREERKKKIQGGYQAGERYTTVTSSHGGHEKGEEEKDRMKWGLTRTCEEEEEGRESDTMIEDTVCIDIDDANAQRRCDRRKATSSLREAVKPETGRHSFHDQRHRREEEENSRSSRLGEEEERKRGYMSDVVHRRAERDDSLVETFAKENNRKSESKEKVLTRRQDEMTSEDSLRFLGMGQGDEEKGGDAPEEESEEREEKREKIEGKKDRRRRTKVDIDGGDRKEEVCGYGSVLGGDKEEAIEEERKRTTEAISRRTMIEIMEEESDNNFLMTPRPSQGSDQGRRDFPRERKEQGTTSVHSTEEGEEDVDMREGMHARAHERNISSSLLCRPGFTTRRDIHSTRATEEQNEEGDGNDSHHGEDSLNPLLLPRPSRRYLSPSQHAACVVEQEQAGHEEDRDHDCIIRIPDIDSRIASIQPQRDIKEGEKDLHAHSRLSFPSHSPSSERQQVEESTSADHPGGDGRTSPTSLAGLVSAQQESHTTEEQPGLGADTSPVEPDTCMICCQQPPNAVLLYCGHGGLCFTCAQTCYRRSGCCPTCRRRVTGVVELHGEAEETSAFYATPCERSSPDEDRDNEGRSGRRRVVMTATVKDVARS</sequence>
<dbReference type="Pfam" id="PF13920">
    <property type="entry name" value="zf-C3HC4_3"/>
    <property type="match status" value="1"/>
</dbReference>
<feature type="region of interest" description="Disordered" evidence="2">
    <location>
        <begin position="1247"/>
        <end position="1280"/>
    </location>
</feature>
<feature type="compositionally biased region" description="Basic and acidic residues" evidence="2">
    <location>
        <begin position="1251"/>
        <end position="1263"/>
    </location>
</feature>
<feature type="region of interest" description="Disordered" evidence="2">
    <location>
        <begin position="1117"/>
        <end position="1178"/>
    </location>
</feature>
<feature type="region of interest" description="Disordered" evidence="2">
    <location>
        <begin position="704"/>
        <end position="739"/>
    </location>
</feature>
<name>A0A2C6KHK1_9APIC</name>
<feature type="compositionally biased region" description="Polar residues" evidence="2">
    <location>
        <begin position="341"/>
        <end position="356"/>
    </location>
</feature>
<evidence type="ECO:0000256" key="3">
    <source>
        <dbReference type="SAM" id="Phobius"/>
    </source>
</evidence>
<feature type="compositionally biased region" description="Basic and acidic residues" evidence="2">
    <location>
        <begin position="995"/>
        <end position="1007"/>
    </location>
</feature>
<feature type="compositionally biased region" description="Low complexity" evidence="2">
    <location>
        <begin position="1119"/>
        <end position="1129"/>
    </location>
</feature>
<keyword evidence="3" id="KW-1133">Transmembrane helix</keyword>
<dbReference type="RefSeq" id="XP_067918752.1">
    <property type="nucleotide sequence ID" value="XM_068069271.1"/>
</dbReference>
<protein>
    <submittedName>
        <fullName evidence="5">Zinc c3hc4 type (Ring finger) domain-containing protein</fullName>
    </submittedName>
</protein>
<keyword evidence="1" id="KW-0479">Metal-binding</keyword>
<dbReference type="PROSITE" id="PS50089">
    <property type="entry name" value="ZF_RING_2"/>
    <property type="match status" value="1"/>
</dbReference>
<feature type="domain" description="RING-type" evidence="4">
    <location>
        <begin position="1185"/>
        <end position="1224"/>
    </location>
</feature>
<feature type="compositionally biased region" description="Basic and acidic residues" evidence="2">
    <location>
        <begin position="1020"/>
        <end position="1031"/>
    </location>
</feature>
<feature type="compositionally biased region" description="Basic and acidic residues" evidence="2">
    <location>
        <begin position="966"/>
        <end position="978"/>
    </location>
</feature>
<comment type="caution">
    <text evidence="5">The sequence shown here is derived from an EMBL/GenBank/DDBJ whole genome shotgun (WGS) entry which is preliminary data.</text>
</comment>
<evidence type="ECO:0000313" key="5">
    <source>
        <dbReference type="EMBL" id="PHJ17027.1"/>
    </source>
</evidence>
<dbReference type="InterPro" id="IPR013083">
    <property type="entry name" value="Znf_RING/FYVE/PHD"/>
</dbReference>
<feature type="region of interest" description="Disordered" evidence="2">
    <location>
        <begin position="754"/>
        <end position="1059"/>
    </location>
</feature>
<feature type="compositionally biased region" description="Polar residues" evidence="2">
    <location>
        <begin position="541"/>
        <end position="557"/>
    </location>
</feature>
<keyword evidence="3" id="KW-0812">Transmembrane</keyword>
<feature type="transmembrane region" description="Helical" evidence="3">
    <location>
        <begin position="185"/>
        <end position="203"/>
    </location>
</feature>
<feature type="transmembrane region" description="Helical" evidence="3">
    <location>
        <begin position="120"/>
        <end position="138"/>
    </location>
</feature>
<keyword evidence="1" id="KW-0863">Zinc-finger</keyword>
<dbReference type="AlphaFoldDB" id="A0A2C6KHK1"/>
<gene>
    <name evidence="5" type="ORF">CSUI_009153</name>
</gene>
<keyword evidence="1" id="KW-0862">Zinc</keyword>
<dbReference type="VEuPathDB" id="ToxoDB:CSUI_009153"/>
<keyword evidence="6" id="KW-1185">Reference proteome</keyword>
<feature type="compositionally biased region" description="Polar residues" evidence="2">
    <location>
        <begin position="1149"/>
        <end position="1164"/>
    </location>
</feature>
<feature type="transmembrane region" description="Helical" evidence="3">
    <location>
        <begin position="21"/>
        <end position="48"/>
    </location>
</feature>
<feature type="compositionally biased region" description="Low complexity" evidence="2">
    <location>
        <begin position="1048"/>
        <end position="1059"/>
    </location>
</feature>
<evidence type="ECO:0000259" key="4">
    <source>
        <dbReference type="PROSITE" id="PS50089"/>
    </source>
</evidence>
<dbReference type="GeneID" id="94432482"/>
<dbReference type="Proteomes" id="UP000221165">
    <property type="component" value="Unassembled WGS sequence"/>
</dbReference>
<feature type="region of interest" description="Disordered" evidence="2">
    <location>
        <begin position="636"/>
        <end position="667"/>
    </location>
</feature>
<organism evidence="5 6">
    <name type="scientific">Cystoisospora suis</name>
    <dbReference type="NCBI Taxonomy" id="483139"/>
    <lineage>
        <taxon>Eukaryota</taxon>
        <taxon>Sar</taxon>
        <taxon>Alveolata</taxon>
        <taxon>Apicomplexa</taxon>
        <taxon>Conoidasida</taxon>
        <taxon>Coccidia</taxon>
        <taxon>Eucoccidiorida</taxon>
        <taxon>Eimeriorina</taxon>
        <taxon>Sarcocystidae</taxon>
        <taxon>Cystoisospora</taxon>
    </lineage>
</organism>
<keyword evidence="3" id="KW-0472">Membrane</keyword>
<feature type="compositionally biased region" description="Basic and acidic residues" evidence="2">
    <location>
        <begin position="899"/>
        <end position="911"/>
    </location>
</feature>
<dbReference type="EMBL" id="MIGC01005341">
    <property type="protein sequence ID" value="PHJ17027.1"/>
    <property type="molecule type" value="Genomic_DNA"/>
</dbReference>
<feature type="region of interest" description="Disordered" evidence="2">
    <location>
        <begin position="340"/>
        <end position="376"/>
    </location>
</feature>
<evidence type="ECO:0000313" key="6">
    <source>
        <dbReference type="Proteomes" id="UP000221165"/>
    </source>
</evidence>
<proteinExistence type="predicted"/>
<dbReference type="OrthoDB" id="3045089at2759"/>
<dbReference type="GO" id="GO:0008270">
    <property type="term" value="F:zinc ion binding"/>
    <property type="evidence" value="ECO:0007669"/>
    <property type="project" value="UniProtKB-KW"/>
</dbReference>